<evidence type="ECO:0000256" key="4">
    <source>
        <dbReference type="ARBA" id="ARBA00022679"/>
    </source>
</evidence>
<dbReference type="EMBL" id="VZUQ01000028">
    <property type="protein sequence ID" value="KAB1183806.1"/>
    <property type="molecule type" value="Genomic_DNA"/>
</dbReference>
<dbReference type="Gene3D" id="3.40.630.30">
    <property type="match status" value="1"/>
</dbReference>
<dbReference type="Pfam" id="PF13673">
    <property type="entry name" value="Acetyltransf_10"/>
    <property type="match status" value="1"/>
</dbReference>
<dbReference type="SUPFAM" id="SSF55729">
    <property type="entry name" value="Acyl-CoA N-acyltransferases (Nat)"/>
    <property type="match status" value="1"/>
</dbReference>
<dbReference type="InterPro" id="IPR000182">
    <property type="entry name" value="GNAT_dom"/>
</dbReference>
<comment type="catalytic activity">
    <reaction evidence="6">
        <text>glycyl-tRNA(Gly) + acetyl-CoA = N-acetylglycyl-tRNA(Gly) + CoA + H(+)</text>
        <dbReference type="Rhea" id="RHEA:81867"/>
        <dbReference type="Rhea" id="RHEA-COMP:9683"/>
        <dbReference type="Rhea" id="RHEA-COMP:19766"/>
        <dbReference type="ChEBI" id="CHEBI:15378"/>
        <dbReference type="ChEBI" id="CHEBI:57287"/>
        <dbReference type="ChEBI" id="CHEBI:57288"/>
        <dbReference type="ChEBI" id="CHEBI:78522"/>
        <dbReference type="ChEBI" id="CHEBI:232036"/>
    </reaction>
</comment>
<accession>A0AAD3ZWI6</accession>
<keyword evidence="3" id="KW-1277">Toxin-antitoxin system</keyword>
<dbReference type="InterPro" id="IPR016181">
    <property type="entry name" value="Acyl_CoA_acyltransferase"/>
</dbReference>
<dbReference type="Proteomes" id="UP000480943">
    <property type="component" value="Unassembled WGS sequence"/>
</dbReference>
<sequence length="178" mass="20346">MDSATKSKVKLVRYSPKLDVNFDDFDCGVDEINKYVKTRLVREASSRLVIPYLLINEVRSLVGFFTLSSHSVEKVHLNSALKKKCPYQSFSAIMIGKLAVDIEWQGHKIGQRLISLAIHNGWLSSRDVGTLAMVLHAIEGKEGFYKKAGFMQSKYDPTLFIYPLNQYDQELKKRIGKW</sequence>
<name>A0AAD3ZWI6_PHODD</name>
<keyword evidence="2" id="KW-0678">Repressor</keyword>
<dbReference type="RefSeq" id="WP_106224638.1">
    <property type="nucleotide sequence ID" value="NZ_CP065041.1"/>
</dbReference>
<comment type="similarity">
    <text evidence="1">Belongs to the acetyltransferase family. GNAT subfamily.</text>
</comment>
<organism evidence="8 9">
    <name type="scientific">Photobacterium damselae subsp. damselae</name>
    <name type="common">Listonella damsela</name>
    <dbReference type="NCBI Taxonomy" id="85581"/>
    <lineage>
        <taxon>Bacteria</taxon>
        <taxon>Pseudomonadati</taxon>
        <taxon>Pseudomonadota</taxon>
        <taxon>Gammaproteobacteria</taxon>
        <taxon>Vibrionales</taxon>
        <taxon>Vibrionaceae</taxon>
        <taxon>Photobacterium</taxon>
    </lineage>
</organism>
<evidence type="ECO:0000256" key="2">
    <source>
        <dbReference type="ARBA" id="ARBA00022491"/>
    </source>
</evidence>
<feature type="domain" description="N-acetyltransferase" evidence="7">
    <location>
        <begin position="95"/>
        <end position="153"/>
    </location>
</feature>
<gene>
    <name evidence="8" type="ORF">F6450_02940</name>
</gene>
<keyword evidence="5" id="KW-0012">Acyltransferase</keyword>
<keyword evidence="4" id="KW-0808">Transferase</keyword>
<protein>
    <submittedName>
        <fullName evidence="8">GNAT family N-acetyltransferase</fullName>
    </submittedName>
</protein>
<evidence type="ECO:0000259" key="7">
    <source>
        <dbReference type="Pfam" id="PF13673"/>
    </source>
</evidence>
<dbReference type="AlphaFoldDB" id="A0AAD3ZWI6"/>
<evidence type="ECO:0000313" key="9">
    <source>
        <dbReference type="Proteomes" id="UP000480943"/>
    </source>
</evidence>
<evidence type="ECO:0000256" key="6">
    <source>
        <dbReference type="ARBA" id="ARBA00049880"/>
    </source>
</evidence>
<dbReference type="GO" id="GO:0016747">
    <property type="term" value="F:acyltransferase activity, transferring groups other than amino-acyl groups"/>
    <property type="evidence" value="ECO:0007669"/>
    <property type="project" value="InterPro"/>
</dbReference>
<evidence type="ECO:0000313" key="8">
    <source>
        <dbReference type="EMBL" id="KAB1183806.1"/>
    </source>
</evidence>
<dbReference type="PANTHER" id="PTHR36449:SF1">
    <property type="entry name" value="ACETYLTRANSFERASE"/>
    <property type="match status" value="1"/>
</dbReference>
<evidence type="ECO:0000256" key="3">
    <source>
        <dbReference type="ARBA" id="ARBA00022649"/>
    </source>
</evidence>
<comment type="caution">
    <text evidence="8">The sequence shown here is derived from an EMBL/GenBank/DDBJ whole genome shotgun (WGS) entry which is preliminary data.</text>
</comment>
<evidence type="ECO:0000256" key="1">
    <source>
        <dbReference type="ARBA" id="ARBA00009342"/>
    </source>
</evidence>
<dbReference type="PANTHER" id="PTHR36449">
    <property type="entry name" value="ACETYLTRANSFERASE-RELATED"/>
    <property type="match status" value="1"/>
</dbReference>
<proteinExistence type="inferred from homology"/>
<evidence type="ECO:0000256" key="5">
    <source>
        <dbReference type="ARBA" id="ARBA00023315"/>
    </source>
</evidence>
<reference evidence="8 9" key="1">
    <citation type="submission" date="2019-09" db="EMBL/GenBank/DDBJ databases">
        <title>Photobacterium damselae subsp. damselae CDC-2227-81, a human clinical isolate.</title>
        <authorList>
            <person name="Osorio C.R."/>
        </authorList>
    </citation>
    <scope>NUCLEOTIDE SEQUENCE [LARGE SCALE GENOMIC DNA]</scope>
    <source>
        <strain evidence="8 9">CDC-2227-81</strain>
    </source>
</reference>